<feature type="transmembrane region" description="Helical" evidence="1">
    <location>
        <begin position="40"/>
        <end position="61"/>
    </location>
</feature>
<keyword evidence="1" id="KW-1133">Transmembrane helix</keyword>
<evidence type="ECO:0000313" key="3">
    <source>
        <dbReference type="Proteomes" id="UP000230233"/>
    </source>
</evidence>
<name>A0A2G5TPV8_9PELO</name>
<accession>A0A2G5TPV8</accession>
<keyword evidence="3" id="KW-1185">Reference proteome</keyword>
<dbReference type="Proteomes" id="UP000230233">
    <property type="component" value="Chromosome V"/>
</dbReference>
<organism evidence="2 3">
    <name type="scientific">Caenorhabditis nigoni</name>
    <dbReference type="NCBI Taxonomy" id="1611254"/>
    <lineage>
        <taxon>Eukaryota</taxon>
        <taxon>Metazoa</taxon>
        <taxon>Ecdysozoa</taxon>
        <taxon>Nematoda</taxon>
        <taxon>Chromadorea</taxon>
        <taxon>Rhabditida</taxon>
        <taxon>Rhabditina</taxon>
        <taxon>Rhabditomorpha</taxon>
        <taxon>Rhabditoidea</taxon>
        <taxon>Rhabditidae</taxon>
        <taxon>Peloderinae</taxon>
        <taxon>Caenorhabditis</taxon>
    </lineage>
</organism>
<keyword evidence="1" id="KW-0472">Membrane</keyword>
<gene>
    <name evidence="2" type="primary">Cnig_chr_V.g20950</name>
    <name evidence="2" type="ORF">B9Z55_020950</name>
</gene>
<evidence type="ECO:0000313" key="2">
    <source>
        <dbReference type="EMBL" id="PIC29335.1"/>
    </source>
</evidence>
<sequence>MILPSHRTKEELNSGKKNPFVIEEPNSKKLLWYQWFNIRIRQYMILETFFFIIFIAGHDFLQITEYIQSER</sequence>
<proteinExistence type="predicted"/>
<dbReference type="EMBL" id="PDUG01000005">
    <property type="protein sequence ID" value="PIC29335.1"/>
    <property type="molecule type" value="Genomic_DNA"/>
</dbReference>
<comment type="caution">
    <text evidence="2">The sequence shown here is derived from an EMBL/GenBank/DDBJ whole genome shotgun (WGS) entry which is preliminary data.</text>
</comment>
<protein>
    <submittedName>
        <fullName evidence="2">Uncharacterized protein</fullName>
    </submittedName>
</protein>
<evidence type="ECO:0000256" key="1">
    <source>
        <dbReference type="SAM" id="Phobius"/>
    </source>
</evidence>
<reference evidence="3" key="1">
    <citation type="submission" date="2017-10" db="EMBL/GenBank/DDBJ databases">
        <title>Rapid genome shrinkage in a self-fertile nematode reveals novel sperm competition proteins.</title>
        <authorList>
            <person name="Yin D."/>
            <person name="Schwarz E.M."/>
            <person name="Thomas C.G."/>
            <person name="Felde R.L."/>
            <person name="Korf I.F."/>
            <person name="Cutter A.D."/>
            <person name="Schartner C.M."/>
            <person name="Ralston E.J."/>
            <person name="Meyer B.J."/>
            <person name="Haag E.S."/>
        </authorList>
    </citation>
    <scope>NUCLEOTIDE SEQUENCE [LARGE SCALE GENOMIC DNA]</scope>
    <source>
        <strain evidence="3">JU1422</strain>
    </source>
</reference>
<keyword evidence="1" id="KW-0812">Transmembrane</keyword>
<dbReference type="AlphaFoldDB" id="A0A2G5TPV8"/>